<proteinExistence type="predicted"/>
<keyword evidence="3" id="KW-1185">Reference proteome</keyword>
<feature type="region of interest" description="Disordered" evidence="1">
    <location>
        <begin position="103"/>
        <end position="142"/>
    </location>
</feature>
<organism evidence="2 3">
    <name type="scientific">Aldrovandia affinis</name>
    <dbReference type="NCBI Taxonomy" id="143900"/>
    <lineage>
        <taxon>Eukaryota</taxon>
        <taxon>Metazoa</taxon>
        <taxon>Chordata</taxon>
        <taxon>Craniata</taxon>
        <taxon>Vertebrata</taxon>
        <taxon>Euteleostomi</taxon>
        <taxon>Actinopterygii</taxon>
        <taxon>Neopterygii</taxon>
        <taxon>Teleostei</taxon>
        <taxon>Notacanthiformes</taxon>
        <taxon>Halosauridae</taxon>
        <taxon>Aldrovandia</taxon>
    </lineage>
</organism>
<sequence>MPTIIINPALLTLYAEGGGRERFLPRASLFQKFFCPGSGGGRKRSTMDETLSESGGVLGAIGVRSLAVIARTKGIPHQVSALTFYRYEQPIVDYCQAHQPLHLNMSFEGPPQGPEERGPREQTIALPAAPTPPRTDPRTPPQ</sequence>
<evidence type="ECO:0000256" key="1">
    <source>
        <dbReference type="SAM" id="MobiDB-lite"/>
    </source>
</evidence>
<dbReference type="Proteomes" id="UP001221898">
    <property type="component" value="Unassembled WGS sequence"/>
</dbReference>
<reference evidence="2" key="1">
    <citation type="journal article" date="2023" name="Science">
        <title>Genome structures resolve the early diversification of teleost fishes.</title>
        <authorList>
            <person name="Parey E."/>
            <person name="Louis A."/>
            <person name="Montfort J."/>
            <person name="Bouchez O."/>
            <person name="Roques C."/>
            <person name="Iampietro C."/>
            <person name="Lluch J."/>
            <person name="Castinel A."/>
            <person name="Donnadieu C."/>
            <person name="Desvignes T."/>
            <person name="Floi Bucao C."/>
            <person name="Jouanno E."/>
            <person name="Wen M."/>
            <person name="Mejri S."/>
            <person name="Dirks R."/>
            <person name="Jansen H."/>
            <person name="Henkel C."/>
            <person name="Chen W.J."/>
            <person name="Zahm M."/>
            <person name="Cabau C."/>
            <person name="Klopp C."/>
            <person name="Thompson A.W."/>
            <person name="Robinson-Rechavi M."/>
            <person name="Braasch I."/>
            <person name="Lecointre G."/>
            <person name="Bobe J."/>
            <person name="Postlethwait J.H."/>
            <person name="Berthelot C."/>
            <person name="Roest Crollius H."/>
            <person name="Guiguen Y."/>
        </authorList>
    </citation>
    <scope>NUCLEOTIDE SEQUENCE</scope>
    <source>
        <strain evidence="2">NC1722</strain>
    </source>
</reference>
<comment type="caution">
    <text evidence="2">The sequence shown here is derived from an EMBL/GenBank/DDBJ whole genome shotgun (WGS) entry which is preliminary data.</text>
</comment>
<name>A0AAD7SEB6_9TELE</name>
<feature type="compositionally biased region" description="Pro residues" evidence="1">
    <location>
        <begin position="129"/>
        <end position="142"/>
    </location>
</feature>
<evidence type="ECO:0000313" key="2">
    <source>
        <dbReference type="EMBL" id="KAJ8401027.1"/>
    </source>
</evidence>
<protein>
    <submittedName>
        <fullName evidence="2">Uncharacterized protein</fullName>
    </submittedName>
</protein>
<accession>A0AAD7SEB6</accession>
<dbReference type="EMBL" id="JAINUG010000073">
    <property type="protein sequence ID" value="KAJ8401027.1"/>
    <property type="molecule type" value="Genomic_DNA"/>
</dbReference>
<dbReference type="AlphaFoldDB" id="A0AAD7SEB6"/>
<evidence type="ECO:0000313" key="3">
    <source>
        <dbReference type="Proteomes" id="UP001221898"/>
    </source>
</evidence>
<gene>
    <name evidence="2" type="ORF">AAFF_G00389840</name>
</gene>